<dbReference type="Gene3D" id="1.10.630.10">
    <property type="entry name" value="Cytochrome P450"/>
    <property type="match status" value="1"/>
</dbReference>
<evidence type="ECO:0008006" key="13">
    <source>
        <dbReference type="Google" id="ProtNLM"/>
    </source>
</evidence>
<evidence type="ECO:0000256" key="10">
    <source>
        <dbReference type="SAM" id="MobiDB-lite"/>
    </source>
</evidence>
<dbReference type="GO" id="GO:0005506">
    <property type="term" value="F:iron ion binding"/>
    <property type="evidence" value="ECO:0007669"/>
    <property type="project" value="InterPro"/>
</dbReference>
<protein>
    <recommendedName>
        <fullName evidence="13">Cytochrome P450</fullName>
    </recommendedName>
</protein>
<evidence type="ECO:0000256" key="5">
    <source>
        <dbReference type="ARBA" id="ARBA00022723"/>
    </source>
</evidence>
<dbReference type="PRINTS" id="PR00463">
    <property type="entry name" value="EP450I"/>
</dbReference>
<feature type="region of interest" description="Disordered" evidence="10">
    <location>
        <begin position="1197"/>
        <end position="1218"/>
    </location>
</feature>
<keyword evidence="6" id="KW-0560">Oxidoreductase</keyword>
<evidence type="ECO:0000256" key="9">
    <source>
        <dbReference type="PIRSR" id="PIRSR602401-1"/>
    </source>
</evidence>
<dbReference type="EMBL" id="JAPEVG010000126">
    <property type="protein sequence ID" value="KAJ8481907.1"/>
    <property type="molecule type" value="Genomic_DNA"/>
</dbReference>
<comment type="similarity">
    <text evidence="3">Belongs to the cytochrome P450 family.</text>
</comment>
<evidence type="ECO:0000256" key="8">
    <source>
        <dbReference type="ARBA" id="ARBA00023033"/>
    </source>
</evidence>
<keyword evidence="8" id="KW-0503">Monooxygenase</keyword>
<evidence type="ECO:0000256" key="3">
    <source>
        <dbReference type="ARBA" id="ARBA00010617"/>
    </source>
</evidence>
<dbReference type="Pfam" id="PF00067">
    <property type="entry name" value="p450"/>
    <property type="match status" value="1"/>
</dbReference>
<dbReference type="GO" id="GO:0004497">
    <property type="term" value="F:monooxygenase activity"/>
    <property type="evidence" value="ECO:0007669"/>
    <property type="project" value="UniProtKB-KW"/>
</dbReference>
<keyword evidence="12" id="KW-1185">Reference proteome</keyword>
<keyword evidence="4 9" id="KW-0349">Heme</keyword>
<name>A0AAD7TVZ9_9APHY</name>
<dbReference type="InterPro" id="IPR001128">
    <property type="entry name" value="Cyt_P450"/>
</dbReference>
<evidence type="ECO:0000256" key="7">
    <source>
        <dbReference type="ARBA" id="ARBA00023004"/>
    </source>
</evidence>
<organism evidence="11 12">
    <name type="scientific">Trametes cubensis</name>
    <dbReference type="NCBI Taxonomy" id="1111947"/>
    <lineage>
        <taxon>Eukaryota</taxon>
        <taxon>Fungi</taxon>
        <taxon>Dikarya</taxon>
        <taxon>Basidiomycota</taxon>
        <taxon>Agaricomycotina</taxon>
        <taxon>Agaricomycetes</taxon>
        <taxon>Polyporales</taxon>
        <taxon>Polyporaceae</taxon>
        <taxon>Trametes</taxon>
    </lineage>
</organism>
<comment type="caution">
    <text evidence="11">The sequence shown here is derived from an EMBL/GenBank/DDBJ whole genome shotgun (WGS) entry which is preliminary data.</text>
</comment>
<comment type="cofactor">
    <cofactor evidence="1 9">
        <name>heme</name>
        <dbReference type="ChEBI" id="CHEBI:30413"/>
    </cofactor>
</comment>
<dbReference type="SUPFAM" id="SSF48264">
    <property type="entry name" value="Cytochrome P450"/>
    <property type="match status" value="1"/>
</dbReference>
<dbReference type="Proteomes" id="UP001215151">
    <property type="component" value="Unassembled WGS sequence"/>
</dbReference>
<dbReference type="PROSITE" id="PS00086">
    <property type="entry name" value="CYTOCHROME_P450"/>
    <property type="match status" value="1"/>
</dbReference>
<reference evidence="11" key="1">
    <citation type="submission" date="2022-11" db="EMBL/GenBank/DDBJ databases">
        <title>Genome Sequence of Cubamyces cubensis.</title>
        <authorList>
            <person name="Buettner E."/>
        </authorList>
    </citation>
    <scope>NUCLEOTIDE SEQUENCE</scope>
    <source>
        <strain evidence="11">MPL-01</strain>
    </source>
</reference>
<keyword evidence="5 9" id="KW-0479">Metal-binding</keyword>
<evidence type="ECO:0000256" key="4">
    <source>
        <dbReference type="ARBA" id="ARBA00022617"/>
    </source>
</evidence>
<evidence type="ECO:0000256" key="6">
    <source>
        <dbReference type="ARBA" id="ARBA00023002"/>
    </source>
</evidence>
<dbReference type="PANTHER" id="PTHR24305">
    <property type="entry name" value="CYTOCHROME P450"/>
    <property type="match status" value="1"/>
</dbReference>
<dbReference type="AlphaFoldDB" id="A0AAD7TVZ9"/>
<dbReference type="InterPro" id="IPR036396">
    <property type="entry name" value="Cyt_P450_sf"/>
</dbReference>
<evidence type="ECO:0000256" key="2">
    <source>
        <dbReference type="ARBA" id="ARBA00005179"/>
    </source>
</evidence>
<accession>A0AAD7TVZ9</accession>
<dbReference type="GO" id="GO:0016705">
    <property type="term" value="F:oxidoreductase activity, acting on paired donors, with incorporation or reduction of molecular oxygen"/>
    <property type="evidence" value="ECO:0007669"/>
    <property type="project" value="InterPro"/>
</dbReference>
<proteinExistence type="inferred from homology"/>
<evidence type="ECO:0000313" key="12">
    <source>
        <dbReference type="Proteomes" id="UP001215151"/>
    </source>
</evidence>
<dbReference type="GO" id="GO:0020037">
    <property type="term" value="F:heme binding"/>
    <property type="evidence" value="ECO:0007669"/>
    <property type="project" value="InterPro"/>
</dbReference>
<dbReference type="InterPro" id="IPR017972">
    <property type="entry name" value="Cyt_P450_CS"/>
</dbReference>
<sequence length="1251" mass="139498">MFEGNRSVVLAAFLAALFLLRKFLDFRRAAASVNNLRGFRTLFSDRFIWFPYRVRGISPGLQSEINLYRKYKDFEESGGWDIMAGVSALPSSEVTLYLADPAVIKDVIGARARFPKPMGPYKVLLAFGPNLVACEGDEWKRQRKLVAPAFSERNNRLVWDETVRIMYDLFDNVWGSNDTVVIDNITDLTVPITLLVIGVAGFGRRITWTEDAIAPAGHKMTFKDALNVVSRNLFLQVLFPQWLLRWGTSSMRRFHTAYTELGQYMQEMIDARRSAEVKEERHDLFSSLLDANEGLAESGEKLTDTGLMGNVFIFMVAGYETSAHTLAYAFILLALYPDEQEKLYQAIKATLHDGRTPRYEEFSTFSYSMAVFNETLRLFPPVITIPKQSAEDTAFTTTNAAGERRTVPVPKGTYVTVHTPGLHNNPKYWDAPEAFRPSRFLGNYPRDAFLPFSGGPRGCIGRGFSETESIAVLTLVISRYRVEVKNEPQFAGETFEQRKARLLKSKLSVTLYPEHAPLVFKRRSLANSALSAESVWMRTAVGLRLDSNSDARSPSWHAGNRVVWFAMQSTAAAASIVAHNRTSKTAEGPTSLDVAGAADSFTPPVRMASQRTLQAPQTLNNIAWGLELQLCEYSLEALRGLDKTLLELRLSVSHRLNETRPINRLPPEVLGHIFEHVRAQKPTPSIPPDVSYHMLPLSVADIEPPPAPDMHSLISVTHVCRQWRATALASPGLWVDVVATSAPAARTFVERAGSMPIRVHVAIMGSKLSRSQKKALWYLLPHIRGLILRLRYRAELSLFKKILSKLATSIVDLGVLVCSPDPSQQQGRWMPMFRDGYRLFGRDACALKSLAIISPEQLVLNDRCPNLRALRIHQPATSAQSVPLTRFLSHTSDLEELVFLSPKVLKTRSPVNGVNARIRLPRLSRIHIHLPLNTTLTALEASVVSSICSLRVQSGLVGDFGQLGYTVRGRLEREAADHAVELTSHGSLEEIGSMARRSNGNPRRYFAIVPWYADHVKSLRITRQCFSEYNMSGSVYAFLTPLGSMPALEMLVVRVTSYDAVFADLCFKLEHPSQYYPYLHTVILSILRPSFPLEDLHSLFRATALRATALGKPLQRLIICSPARRTKPDNSMYDSFGVDCITFSDSDAGSSSPGSMWTRWSAPDLTRDTRLDPNGDEPIWGPGNLTYDQAWAECASRDHGPSELSGTGNAEAPRALDSVRSDKREGGIAWEVVGELVLLLLLCYTALVHGV</sequence>
<dbReference type="InterPro" id="IPR002401">
    <property type="entry name" value="Cyt_P450_E_grp-I"/>
</dbReference>
<feature type="binding site" description="axial binding residue" evidence="9">
    <location>
        <position position="459"/>
    </location>
    <ligand>
        <name>heme</name>
        <dbReference type="ChEBI" id="CHEBI:30413"/>
    </ligand>
    <ligandPart>
        <name>Fe</name>
        <dbReference type="ChEBI" id="CHEBI:18248"/>
    </ligandPart>
</feature>
<evidence type="ECO:0000313" key="11">
    <source>
        <dbReference type="EMBL" id="KAJ8481907.1"/>
    </source>
</evidence>
<dbReference type="PANTHER" id="PTHR24305:SF166">
    <property type="entry name" value="CYTOCHROME P450 12A4, MITOCHONDRIAL-RELATED"/>
    <property type="match status" value="1"/>
</dbReference>
<gene>
    <name evidence="11" type="ORF">ONZ51_g5698</name>
</gene>
<dbReference type="InterPro" id="IPR050121">
    <property type="entry name" value="Cytochrome_P450_monoxygenase"/>
</dbReference>
<dbReference type="Gene3D" id="1.20.1280.50">
    <property type="match status" value="1"/>
</dbReference>
<comment type="pathway">
    <text evidence="2">Secondary metabolite biosynthesis.</text>
</comment>
<evidence type="ECO:0000256" key="1">
    <source>
        <dbReference type="ARBA" id="ARBA00001971"/>
    </source>
</evidence>
<keyword evidence="7 9" id="KW-0408">Iron</keyword>
<dbReference type="PRINTS" id="PR00385">
    <property type="entry name" value="P450"/>
</dbReference>